<dbReference type="Proteomes" id="UP001304534">
    <property type="component" value="Chromosome"/>
</dbReference>
<dbReference type="Pfam" id="PF10091">
    <property type="entry name" value="Glycoamylase"/>
    <property type="match status" value="1"/>
</dbReference>
<dbReference type="RefSeq" id="WP_316686049.1">
    <property type="nucleotide sequence ID" value="NZ_CP103837.1"/>
</dbReference>
<accession>A0ABZ0D7X4</accession>
<name>A0ABZ0D7X4_9XANT</name>
<dbReference type="Gene3D" id="1.50.10.140">
    <property type="match status" value="1"/>
</dbReference>
<evidence type="ECO:0000313" key="2">
    <source>
        <dbReference type="EMBL" id="WOB24647.1"/>
    </source>
</evidence>
<keyword evidence="3" id="KW-1185">Reference proteome</keyword>
<dbReference type="InterPro" id="IPR019282">
    <property type="entry name" value="Glycoamylase-like_cons_dom"/>
</dbReference>
<gene>
    <name evidence="2" type="ORF">NYR99_12600</name>
</gene>
<reference evidence="2 3" key="1">
    <citation type="submission" date="2022-08" db="EMBL/GenBank/DDBJ databases">
        <title>Whole genome sequencing-based tracing of a 2022 introduction and outbreak of Xanthomonas hortorum pv. pelargonii.</title>
        <authorList>
            <person name="Iruegas-Bocardo F."/>
            <person name="Weisberg A.K."/>
            <person name="Riutta E.R."/>
            <person name="Kilday K."/>
            <person name="Bonkowski J.C."/>
            <person name="Creswell T."/>
            <person name="Daughtrey M.L."/>
            <person name="Rane K."/>
            <person name="Grunwald N.J."/>
            <person name="Chang J.H."/>
            <person name="Putnam M.L."/>
        </authorList>
    </citation>
    <scope>NUCLEOTIDE SEQUENCE [LARGE SCALE GENOMIC DNA]</scope>
    <source>
        <strain evidence="2 3">22-325</strain>
    </source>
</reference>
<dbReference type="GeneID" id="95584729"/>
<organism evidence="2 3">
    <name type="scientific">Xanthomonas dyei</name>
    <dbReference type="NCBI Taxonomy" id="743699"/>
    <lineage>
        <taxon>Bacteria</taxon>
        <taxon>Pseudomonadati</taxon>
        <taxon>Pseudomonadota</taxon>
        <taxon>Gammaproteobacteria</taxon>
        <taxon>Lysobacterales</taxon>
        <taxon>Lysobacteraceae</taxon>
        <taxon>Xanthomonas</taxon>
    </lineage>
</organism>
<evidence type="ECO:0000259" key="1">
    <source>
        <dbReference type="Pfam" id="PF10091"/>
    </source>
</evidence>
<dbReference type="EMBL" id="CP103840">
    <property type="protein sequence ID" value="WOB24647.1"/>
    <property type="molecule type" value="Genomic_DNA"/>
</dbReference>
<proteinExistence type="predicted"/>
<sequence>MGHYIDALSDGIYGPVGEPELSISREKRNKKIIAPYASMLAINLEAPSVIMNFHNLCQLGALGNNGLFESISLDNGTNLNCDIMRRHYSHHQGMILASIANSSSGAITNLFFKDHEMRAASFLLREPWPDNFILINR</sequence>
<evidence type="ECO:0000313" key="3">
    <source>
        <dbReference type="Proteomes" id="UP001304534"/>
    </source>
</evidence>
<feature type="domain" description="Glycoamylase-like" evidence="1">
    <location>
        <begin position="28"/>
        <end position="112"/>
    </location>
</feature>
<protein>
    <recommendedName>
        <fullName evidence="1">Glycoamylase-like domain-containing protein</fullName>
    </recommendedName>
</protein>